<feature type="transmembrane region" description="Helical" evidence="19">
    <location>
        <begin position="57"/>
        <end position="74"/>
    </location>
</feature>
<evidence type="ECO:0000256" key="1">
    <source>
        <dbReference type="ARBA" id="ARBA00001698"/>
    </source>
</evidence>
<evidence type="ECO:0000256" key="8">
    <source>
        <dbReference type="ARBA" id="ARBA00022475"/>
    </source>
</evidence>
<sequence length="275" mass="30498">MLKQRIMTALVLVPLILLAIYLLDGSRFALLTGFIIVGIGGYEWSRLAGFVQLPQRLMFAFIIFFIGFAIFHLNDYVFPIVMAAALVWWMAAIALMAMYDPGSRLYKRNPWILVVAAVVILVAGWWYLIKLHEMSPNWLLYVILLVVVADTGAYFSGKRFGKRKLAVMISPGKTIEGVYGALFGSVAFSILGIMVFHIPVQYWIYFILLSIITVAISIVGDLFISMMKREAGVKDSGTILPGHGGILDRVDSHLAALPVFTTGLAWSGLQVFTSP</sequence>
<evidence type="ECO:0000256" key="5">
    <source>
        <dbReference type="ARBA" id="ARBA00010185"/>
    </source>
</evidence>
<dbReference type="AlphaFoldDB" id="A0A6S6SS93"/>
<evidence type="ECO:0000256" key="2">
    <source>
        <dbReference type="ARBA" id="ARBA00004651"/>
    </source>
</evidence>
<dbReference type="GO" id="GO:0005886">
    <property type="term" value="C:plasma membrane"/>
    <property type="evidence" value="ECO:0007669"/>
    <property type="project" value="UniProtKB-SubCell"/>
</dbReference>
<dbReference type="GO" id="GO:0016024">
    <property type="term" value="P:CDP-diacylglycerol biosynthetic process"/>
    <property type="evidence" value="ECO:0007669"/>
    <property type="project" value="UniProtKB-UniPathway"/>
</dbReference>
<evidence type="ECO:0000256" key="7">
    <source>
        <dbReference type="ARBA" id="ARBA00019373"/>
    </source>
</evidence>
<evidence type="ECO:0000256" key="13">
    <source>
        <dbReference type="ARBA" id="ARBA00022989"/>
    </source>
</evidence>
<comment type="similarity">
    <text evidence="5 18">Belongs to the CDS family.</text>
</comment>
<keyword evidence="17" id="KW-1208">Phospholipid metabolism</keyword>
<feature type="transmembrane region" description="Helical" evidence="19">
    <location>
        <begin position="202"/>
        <end position="224"/>
    </location>
</feature>
<keyword evidence="14" id="KW-0443">Lipid metabolism</keyword>
<accession>A0A6S6SS93</accession>
<evidence type="ECO:0000256" key="15">
    <source>
        <dbReference type="ARBA" id="ARBA00023136"/>
    </source>
</evidence>
<keyword evidence="8" id="KW-1003">Cell membrane</keyword>
<name>A0A6S6SS93_9GAMM</name>
<feature type="transmembrane region" description="Helical" evidence="19">
    <location>
        <begin position="135"/>
        <end position="156"/>
    </location>
</feature>
<evidence type="ECO:0000256" key="12">
    <source>
        <dbReference type="ARBA" id="ARBA00022695"/>
    </source>
</evidence>
<evidence type="ECO:0000256" key="17">
    <source>
        <dbReference type="ARBA" id="ARBA00023264"/>
    </source>
</evidence>
<keyword evidence="9" id="KW-0444">Lipid biosynthesis</keyword>
<comment type="subcellular location">
    <subcellularLocation>
        <location evidence="2">Cell membrane</location>
        <topology evidence="2">Multi-pass membrane protein</topology>
    </subcellularLocation>
</comment>
<keyword evidence="10 18" id="KW-0808">Transferase</keyword>
<feature type="transmembrane region" description="Helical" evidence="19">
    <location>
        <begin position="177"/>
        <end position="196"/>
    </location>
</feature>
<evidence type="ECO:0000256" key="18">
    <source>
        <dbReference type="RuleBase" id="RU003938"/>
    </source>
</evidence>
<comment type="pathway">
    <text evidence="4">Lipid metabolism.</text>
</comment>
<dbReference type="GO" id="GO:0004605">
    <property type="term" value="F:phosphatidate cytidylyltransferase activity"/>
    <property type="evidence" value="ECO:0007669"/>
    <property type="project" value="UniProtKB-EC"/>
</dbReference>
<organism evidence="20">
    <name type="scientific">uncultured Thiotrichaceae bacterium</name>
    <dbReference type="NCBI Taxonomy" id="298394"/>
    <lineage>
        <taxon>Bacteria</taxon>
        <taxon>Pseudomonadati</taxon>
        <taxon>Pseudomonadota</taxon>
        <taxon>Gammaproteobacteria</taxon>
        <taxon>Thiotrichales</taxon>
        <taxon>Thiotrichaceae</taxon>
        <taxon>environmental samples</taxon>
    </lineage>
</organism>
<dbReference type="PANTHER" id="PTHR46382:SF1">
    <property type="entry name" value="PHOSPHATIDATE CYTIDYLYLTRANSFERASE"/>
    <property type="match status" value="1"/>
</dbReference>
<keyword evidence="16" id="KW-0594">Phospholipid biosynthesis</keyword>
<evidence type="ECO:0000256" key="6">
    <source>
        <dbReference type="ARBA" id="ARBA00012487"/>
    </source>
</evidence>
<dbReference type="PANTHER" id="PTHR46382">
    <property type="entry name" value="PHOSPHATIDATE CYTIDYLYLTRANSFERASE"/>
    <property type="match status" value="1"/>
</dbReference>
<reference evidence="20" key="1">
    <citation type="submission" date="2020-01" db="EMBL/GenBank/DDBJ databases">
        <authorList>
            <person name="Meier V. D."/>
            <person name="Meier V D."/>
        </authorList>
    </citation>
    <scope>NUCLEOTIDE SEQUENCE</scope>
    <source>
        <strain evidence="20">HLG_WM_MAG_07</strain>
    </source>
</reference>
<proteinExistence type="inferred from homology"/>
<feature type="transmembrane region" description="Helical" evidence="19">
    <location>
        <begin position="80"/>
        <end position="99"/>
    </location>
</feature>
<feature type="transmembrane region" description="Helical" evidence="19">
    <location>
        <begin position="7"/>
        <end position="23"/>
    </location>
</feature>
<keyword evidence="11 18" id="KW-0812">Transmembrane</keyword>
<comment type="pathway">
    <text evidence="3 18">Phospholipid metabolism; CDP-diacylglycerol biosynthesis; CDP-diacylglycerol from sn-glycerol 3-phosphate: step 3/3.</text>
</comment>
<evidence type="ECO:0000256" key="14">
    <source>
        <dbReference type="ARBA" id="ARBA00023098"/>
    </source>
</evidence>
<dbReference type="Pfam" id="PF01148">
    <property type="entry name" value="CTP_transf_1"/>
    <property type="match status" value="1"/>
</dbReference>
<protein>
    <recommendedName>
        <fullName evidence="7 18">Phosphatidate cytidylyltransferase</fullName>
        <ecNumber evidence="6 18">2.7.7.41</ecNumber>
    </recommendedName>
</protein>
<evidence type="ECO:0000313" key="20">
    <source>
        <dbReference type="EMBL" id="CAA6807773.1"/>
    </source>
</evidence>
<gene>
    <name evidence="20" type="ORF">HELGO_WM12595</name>
</gene>
<dbReference type="PROSITE" id="PS01315">
    <property type="entry name" value="CDS"/>
    <property type="match status" value="1"/>
</dbReference>
<keyword evidence="13 19" id="KW-1133">Transmembrane helix</keyword>
<feature type="transmembrane region" description="Helical" evidence="19">
    <location>
        <begin position="29"/>
        <end position="45"/>
    </location>
</feature>
<evidence type="ECO:0000256" key="10">
    <source>
        <dbReference type="ARBA" id="ARBA00022679"/>
    </source>
</evidence>
<evidence type="ECO:0000256" key="4">
    <source>
        <dbReference type="ARBA" id="ARBA00005189"/>
    </source>
</evidence>
<evidence type="ECO:0000256" key="9">
    <source>
        <dbReference type="ARBA" id="ARBA00022516"/>
    </source>
</evidence>
<keyword evidence="12 18" id="KW-0548">Nucleotidyltransferase</keyword>
<dbReference type="EC" id="2.7.7.41" evidence="6 18"/>
<dbReference type="InterPro" id="IPR000374">
    <property type="entry name" value="PC_trans"/>
</dbReference>
<evidence type="ECO:0000256" key="11">
    <source>
        <dbReference type="ARBA" id="ARBA00022692"/>
    </source>
</evidence>
<dbReference type="EMBL" id="CACVAY010000034">
    <property type="protein sequence ID" value="CAA6807773.1"/>
    <property type="molecule type" value="Genomic_DNA"/>
</dbReference>
<evidence type="ECO:0000256" key="3">
    <source>
        <dbReference type="ARBA" id="ARBA00005119"/>
    </source>
</evidence>
<evidence type="ECO:0000256" key="16">
    <source>
        <dbReference type="ARBA" id="ARBA00023209"/>
    </source>
</evidence>
<keyword evidence="15 19" id="KW-0472">Membrane</keyword>
<comment type="catalytic activity">
    <reaction evidence="1 18">
        <text>a 1,2-diacyl-sn-glycero-3-phosphate + CTP + H(+) = a CDP-1,2-diacyl-sn-glycerol + diphosphate</text>
        <dbReference type="Rhea" id="RHEA:16229"/>
        <dbReference type="ChEBI" id="CHEBI:15378"/>
        <dbReference type="ChEBI" id="CHEBI:33019"/>
        <dbReference type="ChEBI" id="CHEBI:37563"/>
        <dbReference type="ChEBI" id="CHEBI:58332"/>
        <dbReference type="ChEBI" id="CHEBI:58608"/>
        <dbReference type="EC" id="2.7.7.41"/>
    </reaction>
</comment>
<feature type="transmembrane region" description="Helical" evidence="19">
    <location>
        <begin position="111"/>
        <end position="129"/>
    </location>
</feature>
<evidence type="ECO:0000256" key="19">
    <source>
        <dbReference type="SAM" id="Phobius"/>
    </source>
</evidence>
<dbReference type="UniPathway" id="UPA00557">
    <property type="reaction ID" value="UER00614"/>
</dbReference>